<evidence type="ECO:0008006" key="2">
    <source>
        <dbReference type="Google" id="ProtNLM"/>
    </source>
</evidence>
<name>A0A6C0JJ45_9ZZZZ</name>
<evidence type="ECO:0000313" key="1">
    <source>
        <dbReference type="EMBL" id="QHU05061.1"/>
    </source>
</evidence>
<protein>
    <recommendedName>
        <fullName evidence="2">Nucleotide-diphospho-sugar transferase domain-containing protein</fullName>
    </recommendedName>
</protein>
<accession>A0A6C0JJ45</accession>
<reference evidence="1" key="1">
    <citation type="journal article" date="2020" name="Nature">
        <title>Giant virus diversity and host interactions through global metagenomics.</title>
        <authorList>
            <person name="Schulz F."/>
            <person name="Roux S."/>
            <person name="Paez-Espino D."/>
            <person name="Jungbluth S."/>
            <person name="Walsh D.A."/>
            <person name="Denef V.J."/>
            <person name="McMahon K.D."/>
            <person name="Konstantinidis K.T."/>
            <person name="Eloe-Fadrosh E.A."/>
            <person name="Kyrpides N.C."/>
            <person name="Woyke T."/>
        </authorList>
    </citation>
    <scope>NUCLEOTIDE SEQUENCE</scope>
    <source>
        <strain evidence="1">GVMAG-M-3300027708-5</strain>
    </source>
</reference>
<dbReference type="AlphaFoldDB" id="A0A6C0JJ45"/>
<organism evidence="1">
    <name type="scientific">viral metagenome</name>
    <dbReference type="NCBI Taxonomy" id="1070528"/>
    <lineage>
        <taxon>unclassified sequences</taxon>
        <taxon>metagenomes</taxon>
        <taxon>organismal metagenomes</taxon>
    </lineage>
</organism>
<sequence length="266" mass="32205">MSITFSTAWYVFKSKFDTSTYESWIDNLLSNVNAYYLVVYTDVAGSQYIEKYLSNPRIKMIIKPVEEFFTYQFKDYWVYNHSQNHLLNERIDWQLNMLWSEKISFVNETKKNNYFGTKWFGWTDIGYFRDSSNKDLLRDWPNAEKIDQLCKDKVYYACINNRIDYINTLAQIIQDKNDWGLPRTEIPPYQVSVAGGFFICHNSKVEWWNNTYYERLSNYFQHGYLVKDDQIVIVDCIFSEEEHFQLVRENIPELDNWFLFQRFLSH</sequence>
<dbReference type="EMBL" id="MN740406">
    <property type="protein sequence ID" value="QHU05061.1"/>
    <property type="molecule type" value="Genomic_DNA"/>
</dbReference>
<proteinExistence type="predicted"/>